<evidence type="ECO:0000313" key="1">
    <source>
        <dbReference type="EMBL" id="EMP28479.1"/>
    </source>
</evidence>
<name>M7AUT1_CHEMY</name>
<sequence>MGEQRQLTLRCEDARYCLTPLAYIRPTSIGETDKLLSLIDLYRRFPIDKYSANTSDWKPLSLNSSNYPYNNAASQKCSARWSEQKQILKKQSEGWATLKNDISTAMSLKDVKNPQP</sequence>
<reference evidence="2" key="1">
    <citation type="journal article" date="2013" name="Nat. Genet.">
        <title>The draft genomes of soft-shell turtle and green sea turtle yield insights into the development and evolution of the turtle-specific body plan.</title>
        <authorList>
            <person name="Wang Z."/>
            <person name="Pascual-Anaya J."/>
            <person name="Zadissa A."/>
            <person name="Li W."/>
            <person name="Niimura Y."/>
            <person name="Huang Z."/>
            <person name="Li C."/>
            <person name="White S."/>
            <person name="Xiong Z."/>
            <person name="Fang D."/>
            <person name="Wang B."/>
            <person name="Ming Y."/>
            <person name="Chen Y."/>
            <person name="Zheng Y."/>
            <person name="Kuraku S."/>
            <person name="Pignatelli M."/>
            <person name="Herrero J."/>
            <person name="Beal K."/>
            <person name="Nozawa M."/>
            <person name="Li Q."/>
            <person name="Wang J."/>
            <person name="Zhang H."/>
            <person name="Yu L."/>
            <person name="Shigenobu S."/>
            <person name="Wang J."/>
            <person name="Liu J."/>
            <person name="Flicek P."/>
            <person name="Searle S."/>
            <person name="Wang J."/>
            <person name="Kuratani S."/>
            <person name="Yin Y."/>
            <person name="Aken B."/>
            <person name="Zhang G."/>
            <person name="Irie N."/>
        </authorList>
    </citation>
    <scope>NUCLEOTIDE SEQUENCE [LARGE SCALE GENOMIC DNA]</scope>
</reference>
<dbReference type="Proteomes" id="UP000031443">
    <property type="component" value="Unassembled WGS sequence"/>
</dbReference>
<organism evidence="1 2">
    <name type="scientific">Chelonia mydas</name>
    <name type="common">Green sea-turtle</name>
    <name type="synonym">Chelonia agassizi</name>
    <dbReference type="NCBI Taxonomy" id="8469"/>
    <lineage>
        <taxon>Eukaryota</taxon>
        <taxon>Metazoa</taxon>
        <taxon>Chordata</taxon>
        <taxon>Craniata</taxon>
        <taxon>Vertebrata</taxon>
        <taxon>Euteleostomi</taxon>
        <taxon>Archelosauria</taxon>
        <taxon>Testudinata</taxon>
        <taxon>Testudines</taxon>
        <taxon>Cryptodira</taxon>
        <taxon>Durocryptodira</taxon>
        <taxon>Americhelydia</taxon>
        <taxon>Chelonioidea</taxon>
        <taxon>Cheloniidae</taxon>
        <taxon>Chelonia</taxon>
    </lineage>
</organism>
<accession>M7AUT1</accession>
<evidence type="ECO:0000313" key="2">
    <source>
        <dbReference type="Proteomes" id="UP000031443"/>
    </source>
</evidence>
<keyword evidence="2" id="KW-1185">Reference proteome</keyword>
<proteinExistence type="predicted"/>
<gene>
    <name evidence="1" type="ORF">UY3_14413</name>
</gene>
<dbReference type="EMBL" id="KB563344">
    <property type="protein sequence ID" value="EMP28479.1"/>
    <property type="molecule type" value="Genomic_DNA"/>
</dbReference>
<dbReference type="AlphaFoldDB" id="M7AUT1"/>
<protein>
    <submittedName>
        <fullName evidence="1">Uncharacterized protein</fullName>
    </submittedName>
</protein>